<dbReference type="AlphaFoldDB" id="D4DN24"/>
<evidence type="ECO:0000313" key="2">
    <source>
        <dbReference type="Proteomes" id="UP000005536"/>
    </source>
</evidence>
<protein>
    <submittedName>
        <fullName evidence="1">Uncharacterized protein</fullName>
    </submittedName>
</protein>
<name>D4DN24_NEIEG</name>
<organism evidence="1 2">
    <name type="scientific">Neisseria elongata subsp. glycolytica ATCC 29315</name>
    <dbReference type="NCBI Taxonomy" id="546263"/>
    <lineage>
        <taxon>Bacteria</taxon>
        <taxon>Pseudomonadati</taxon>
        <taxon>Pseudomonadota</taxon>
        <taxon>Betaproteobacteria</taxon>
        <taxon>Neisseriales</taxon>
        <taxon>Neisseriaceae</taxon>
        <taxon>Neisseria</taxon>
    </lineage>
</organism>
<gene>
    <name evidence="1" type="ORF">NEIELOOT_00448</name>
</gene>
<reference evidence="1 2" key="1">
    <citation type="submission" date="2010-02" db="EMBL/GenBank/DDBJ databases">
        <authorList>
            <person name="Weinstock G."/>
            <person name="Sodergren E."/>
            <person name="Clifton S."/>
            <person name="Fulton L."/>
            <person name="Fulton B."/>
            <person name="Courtney L."/>
            <person name="Fronick C."/>
            <person name="Harrison M."/>
            <person name="Strong C."/>
            <person name="Farmer C."/>
            <person name="Delahaunty K."/>
            <person name="Markovic C."/>
            <person name="Hall O."/>
            <person name="Minx P."/>
            <person name="Tomlinson C."/>
            <person name="Mitreva M."/>
            <person name="Nelson J."/>
            <person name="Hou S."/>
            <person name="Wollam A."/>
            <person name="Pepin K.H."/>
            <person name="Johnson M."/>
            <person name="Bhonagiri V."/>
            <person name="Zhang X."/>
            <person name="Suruliraj S."/>
            <person name="Warren W."/>
            <person name="Chinwalla A."/>
            <person name="Mardis E.R."/>
            <person name="Wilson R.K."/>
        </authorList>
    </citation>
    <scope>NUCLEOTIDE SEQUENCE [LARGE SCALE GENOMIC DNA]</scope>
    <source>
        <strain evidence="1 2">ATCC 29315</strain>
    </source>
</reference>
<dbReference type="EMBL" id="ADBF01000012">
    <property type="protein sequence ID" value="EFE50742.1"/>
    <property type="molecule type" value="Genomic_DNA"/>
</dbReference>
<dbReference type="Proteomes" id="UP000005536">
    <property type="component" value="Unassembled WGS sequence"/>
</dbReference>
<comment type="caution">
    <text evidence="1">The sequence shown here is derived from an EMBL/GenBank/DDBJ whole genome shotgun (WGS) entry which is preliminary data.</text>
</comment>
<accession>D4DN24</accession>
<proteinExistence type="predicted"/>
<sequence>MRQDAGIQTQADKKAGLPFMIPANPLCFCKPHRLSVYFWH</sequence>
<evidence type="ECO:0000313" key="1">
    <source>
        <dbReference type="EMBL" id="EFE50742.1"/>
    </source>
</evidence>